<evidence type="ECO:0000313" key="2">
    <source>
        <dbReference type="Proteomes" id="UP000233419"/>
    </source>
</evidence>
<evidence type="ECO:0000313" key="1">
    <source>
        <dbReference type="EMBL" id="AUF83795.1"/>
    </source>
</evidence>
<keyword evidence="2" id="KW-1185">Reference proteome</keyword>
<dbReference type="OrthoDB" id="391761at2"/>
<organism evidence="1 2">
    <name type="scientific">Mesoplasma syrphidae</name>
    <dbReference type="NCBI Taxonomy" id="225999"/>
    <lineage>
        <taxon>Bacteria</taxon>
        <taxon>Bacillati</taxon>
        <taxon>Mycoplasmatota</taxon>
        <taxon>Mollicutes</taxon>
        <taxon>Entomoplasmatales</taxon>
        <taxon>Entomoplasmataceae</taxon>
        <taxon>Mesoplasma</taxon>
    </lineage>
</organism>
<proteinExistence type="predicted"/>
<reference evidence="1 2" key="1">
    <citation type="submission" date="2017-12" db="EMBL/GenBank/DDBJ databases">
        <title>Mesoplasma syrphidae YJS, Complete Genome.</title>
        <authorList>
            <person name="Knight T.F."/>
            <person name="Citino T."/>
            <person name="Rubinstein R."/>
            <person name="Neuschaefer Z."/>
        </authorList>
    </citation>
    <scope>NUCLEOTIDE SEQUENCE [LARGE SCALE GENOMIC DNA]</scope>
    <source>
        <strain evidence="1 2">YJS</strain>
    </source>
</reference>
<dbReference type="KEGG" id="msyr:CXP39_03265"/>
<sequence length="120" mass="14242">MEFMELIAAAQSCETSIIEIINSDEQSETEFKEFAIEEVQHLATLFKTFLVELDKKEESVDTLWFSASKLVYEYIEFETKYELEEDVELETIEDVKIFRFQVLEFFSSFFDESEDLDQNV</sequence>
<dbReference type="RefSeq" id="WP_027048610.1">
    <property type="nucleotide sequence ID" value="NZ_CP025257.1"/>
</dbReference>
<name>A0A2K9C9V6_9MOLU</name>
<accession>A0A2K9C9V6</accession>
<dbReference type="AlphaFoldDB" id="A0A2K9C9V6"/>
<dbReference type="Proteomes" id="UP000233419">
    <property type="component" value="Chromosome"/>
</dbReference>
<dbReference type="EMBL" id="CP025257">
    <property type="protein sequence ID" value="AUF83795.1"/>
    <property type="molecule type" value="Genomic_DNA"/>
</dbReference>
<protein>
    <submittedName>
        <fullName evidence="1">Uncharacterized protein</fullName>
    </submittedName>
</protein>
<gene>
    <name evidence="1" type="ORF">CXP39_03265</name>
</gene>